<proteinExistence type="predicted"/>
<sequence>MEDAEQERDGELTAPLNRLDYWMMYLSGMAAEEMPEEVAKDEMISQALDLEKQFLQNQEERQRYITSYKAMVDDLMTDETIRRVARDEGLVEGEAKGKVEGIAATARRMLNRGVSPEQVADFTGLSRGEVEALRAGTGN</sequence>
<keyword evidence="2" id="KW-1185">Reference proteome</keyword>
<reference evidence="1 2" key="2">
    <citation type="submission" date="2010-03" db="EMBL/GenBank/DDBJ databases">
        <authorList>
            <person name="Pajon A."/>
        </authorList>
    </citation>
    <scope>NUCLEOTIDE SEQUENCE [LARGE SCALE GENOMIC DNA]</scope>
    <source>
        <strain evidence="1 2">SGP1</strain>
    </source>
</reference>
<evidence type="ECO:0000313" key="2">
    <source>
        <dbReference type="Proteomes" id="UP000008957"/>
    </source>
</evidence>
<gene>
    <name evidence="1" type="ORF">SY1_12170</name>
</gene>
<dbReference type="RefSeq" id="WP_015556519.1">
    <property type="nucleotide sequence ID" value="NC_021038.1"/>
</dbReference>
<dbReference type="AlphaFoldDB" id="A0AB94IX59"/>
<organism evidence="1 2">
    <name type="scientific">Fretibacterium fastidiosum</name>
    <dbReference type="NCBI Taxonomy" id="651822"/>
    <lineage>
        <taxon>Bacteria</taxon>
        <taxon>Thermotogati</taxon>
        <taxon>Synergistota</taxon>
        <taxon>Synergistia</taxon>
        <taxon>Synergistales</taxon>
        <taxon>Aminobacteriaceae</taxon>
        <taxon>Fretibacterium</taxon>
    </lineage>
</organism>
<evidence type="ECO:0000313" key="1">
    <source>
        <dbReference type="EMBL" id="CBL28372.1"/>
    </source>
</evidence>
<dbReference type="Proteomes" id="UP000008957">
    <property type="component" value="Chromosome"/>
</dbReference>
<dbReference type="EMBL" id="FP929056">
    <property type="protein sequence ID" value="CBL28372.1"/>
    <property type="molecule type" value="Genomic_DNA"/>
</dbReference>
<name>A0AB94IX59_9BACT</name>
<protein>
    <submittedName>
        <fullName evidence="1">Uncharacterized protein</fullName>
    </submittedName>
</protein>
<dbReference type="KEGG" id="sbr:SY1_12170"/>
<reference evidence="2" key="1">
    <citation type="submission" date="2010-03" db="EMBL/GenBank/DDBJ databases">
        <title>The genome sequence of Synergistetes sp. SGP1.</title>
        <authorList>
            <consortium name="metaHIT consortium -- http://www.metahit.eu/"/>
            <person name="Pajon A."/>
            <person name="Turner K."/>
            <person name="Parkhill J."/>
            <person name="Wade W."/>
            <person name="Vartoukian S."/>
        </authorList>
    </citation>
    <scope>NUCLEOTIDE SEQUENCE [LARGE SCALE GENOMIC DNA]</scope>
    <source>
        <strain evidence="2">SGP1</strain>
    </source>
</reference>
<accession>A0AB94IX59</accession>